<organism evidence="5 6">
    <name type="scientific">Solirubrobacter phytolaccae</name>
    <dbReference type="NCBI Taxonomy" id="1404360"/>
    <lineage>
        <taxon>Bacteria</taxon>
        <taxon>Bacillati</taxon>
        <taxon>Actinomycetota</taxon>
        <taxon>Thermoleophilia</taxon>
        <taxon>Solirubrobacterales</taxon>
        <taxon>Solirubrobacteraceae</taxon>
        <taxon>Solirubrobacter</taxon>
    </lineage>
</organism>
<dbReference type="Gene3D" id="3.40.50.720">
    <property type="entry name" value="NAD(P)-binding Rossmann-like Domain"/>
    <property type="match status" value="1"/>
</dbReference>
<evidence type="ECO:0000313" key="6">
    <source>
        <dbReference type="Proteomes" id="UP001147653"/>
    </source>
</evidence>
<evidence type="ECO:0000256" key="3">
    <source>
        <dbReference type="ARBA" id="ARBA00022840"/>
    </source>
</evidence>
<proteinExistence type="predicted"/>
<dbReference type="Pfam" id="PF13549">
    <property type="entry name" value="ATP-grasp_5"/>
    <property type="match status" value="1"/>
</dbReference>
<dbReference type="GO" id="GO:0016874">
    <property type="term" value="F:ligase activity"/>
    <property type="evidence" value="ECO:0007669"/>
    <property type="project" value="UniProtKB-KW"/>
</dbReference>
<dbReference type="InterPro" id="IPR032875">
    <property type="entry name" value="Succ_CoA_lig_flav_dom"/>
</dbReference>
<dbReference type="Proteomes" id="UP001147653">
    <property type="component" value="Unassembled WGS sequence"/>
</dbReference>
<dbReference type="GO" id="GO:0016747">
    <property type="term" value="F:acyltransferase activity, transferring groups other than amino-acyl groups"/>
    <property type="evidence" value="ECO:0007669"/>
    <property type="project" value="InterPro"/>
</dbReference>
<dbReference type="SUPFAM" id="SSF55729">
    <property type="entry name" value="Acyl-CoA N-acyltransferases (Nat)"/>
    <property type="match status" value="1"/>
</dbReference>
<dbReference type="Gene3D" id="3.30.470.20">
    <property type="entry name" value="ATP-grasp fold, B domain"/>
    <property type="match status" value="1"/>
</dbReference>
<dbReference type="RefSeq" id="WP_270026073.1">
    <property type="nucleotide sequence ID" value="NZ_JAPDDP010000025.1"/>
</dbReference>
<dbReference type="InterPro" id="IPR003781">
    <property type="entry name" value="CoA-bd"/>
</dbReference>
<evidence type="ECO:0000313" key="5">
    <source>
        <dbReference type="EMBL" id="MDA0181725.1"/>
    </source>
</evidence>
<keyword evidence="3" id="KW-0067">ATP-binding</keyword>
<keyword evidence="2" id="KW-0547">Nucleotide-binding</keyword>
<feature type="domain" description="N-acetyltransferase" evidence="4">
    <location>
        <begin position="20"/>
        <end position="173"/>
    </location>
</feature>
<keyword evidence="5" id="KW-0012">Acyltransferase</keyword>
<dbReference type="Gene3D" id="3.40.50.261">
    <property type="entry name" value="Succinyl-CoA synthetase domains"/>
    <property type="match status" value="2"/>
</dbReference>
<dbReference type="Pfam" id="PF00583">
    <property type="entry name" value="Acetyltransf_1"/>
    <property type="match status" value="1"/>
</dbReference>
<protein>
    <submittedName>
        <fullName evidence="5">GNAT family N-acetyltransferase</fullName>
        <ecNumber evidence="5">2.3.1.-</ecNumber>
    </submittedName>
</protein>
<dbReference type="InterPro" id="IPR013815">
    <property type="entry name" value="ATP_grasp_subdomain_1"/>
</dbReference>
<comment type="caution">
    <text evidence="5">The sequence shown here is derived from an EMBL/GenBank/DDBJ whole genome shotgun (WGS) entry which is preliminary data.</text>
</comment>
<accession>A0A9X3NB77</accession>
<gene>
    <name evidence="5" type="ORF">OJ997_15580</name>
</gene>
<dbReference type="Gene3D" id="3.40.630.30">
    <property type="match status" value="1"/>
</dbReference>
<dbReference type="SUPFAM" id="SSF52210">
    <property type="entry name" value="Succinyl-CoA synthetase domains"/>
    <property type="match status" value="2"/>
</dbReference>
<name>A0A9X3NB77_9ACTN</name>
<dbReference type="InterPro" id="IPR016102">
    <property type="entry name" value="Succinyl-CoA_synth-like"/>
</dbReference>
<dbReference type="PROSITE" id="PS51186">
    <property type="entry name" value="GNAT"/>
    <property type="match status" value="1"/>
</dbReference>
<keyword evidence="5" id="KW-0808">Transferase</keyword>
<reference evidence="5" key="1">
    <citation type="submission" date="2022-10" db="EMBL/GenBank/DDBJ databases">
        <title>The WGS of Solirubrobacter phytolaccae KCTC 29190.</title>
        <authorList>
            <person name="Jiang Z."/>
        </authorList>
    </citation>
    <scope>NUCLEOTIDE SEQUENCE</scope>
    <source>
        <strain evidence="5">KCTC 29190</strain>
    </source>
</reference>
<evidence type="ECO:0000259" key="4">
    <source>
        <dbReference type="PROSITE" id="PS51186"/>
    </source>
</evidence>
<keyword evidence="1" id="KW-0436">Ligase</keyword>
<dbReference type="InterPro" id="IPR000182">
    <property type="entry name" value="GNAT_dom"/>
</dbReference>
<dbReference type="Gene3D" id="3.30.1490.20">
    <property type="entry name" value="ATP-grasp fold, A domain"/>
    <property type="match status" value="1"/>
</dbReference>
<dbReference type="InterPro" id="IPR036291">
    <property type="entry name" value="NAD(P)-bd_dom_sf"/>
</dbReference>
<dbReference type="InterPro" id="IPR051538">
    <property type="entry name" value="Acyl-CoA_Synth/Transferase"/>
</dbReference>
<evidence type="ECO:0000256" key="2">
    <source>
        <dbReference type="ARBA" id="ARBA00022741"/>
    </source>
</evidence>
<dbReference type="Pfam" id="PF13607">
    <property type="entry name" value="Succ_CoA_lig"/>
    <property type="match status" value="1"/>
</dbReference>
<dbReference type="GO" id="GO:0005524">
    <property type="term" value="F:ATP binding"/>
    <property type="evidence" value="ECO:0007669"/>
    <property type="project" value="UniProtKB-KW"/>
</dbReference>
<dbReference type="PANTHER" id="PTHR43334:SF1">
    <property type="entry name" value="3-HYDROXYPROPIONATE--COA LIGASE [ADP-FORMING]"/>
    <property type="match status" value="1"/>
</dbReference>
<dbReference type="EMBL" id="JAPDDP010000025">
    <property type="protein sequence ID" value="MDA0181725.1"/>
    <property type="molecule type" value="Genomic_DNA"/>
</dbReference>
<dbReference type="SUPFAM" id="SSF51735">
    <property type="entry name" value="NAD(P)-binding Rossmann-fold domains"/>
    <property type="match status" value="1"/>
</dbReference>
<dbReference type="SUPFAM" id="SSF56059">
    <property type="entry name" value="Glutathione synthetase ATP-binding domain-like"/>
    <property type="match status" value="1"/>
</dbReference>
<dbReference type="PANTHER" id="PTHR43334">
    <property type="entry name" value="ACETATE--COA LIGASE [ADP-FORMING]"/>
    <property type="match status" value="1"/>
</dbReference>
<evidence type="ECO:0000256" key="1">
    <source>
        <dbReference type="ARBA" id="ARBA00022598"/>
    </source>
</evidence>
<sequence>MSASPVAADVHIALRDGSTAHVRPVVPGDAPALKTFLSGLSDNSRWLRFFSLGVNLDKAAERAAAGDRPEGYGLIVTTGAEERVVAHAVFELERPDRAEVAFAVADEMQGRGLATVLLAHLAQVASARGVTTFTATVLPENRRMISVFRESGFPVEVRASPDGIEVVFPTELGPDARRRFEDRDRMAAVAAVERVLRPRSVAVVGASRRPDSFGGAAFRHILGNDFRGELLPVNPNAEFVGSRRAVPRVKAGVDLAIVAVPASAVPGVARECAAAGVSAMVVITAGFAEAGAEGAARLAELLEICRSSGMRLVGPNCMGVVNTAPDVSLTATFARADVPAGTIGFVSQSGAFGAAAIDGASRRGIGLSAFVSLGDKADLSSNDFMQYWEQDPATQVVALYLESFGNPLKFGRVARHLARAKPVLAVKAGRTGAGARAASSHTGALIAASDSTVDALFASAGVIRCDGLDDLLDAAAVLSEQPLPTGSGVAIIANARGPLVICADACADAKLEVATLTDETQSALRERLAAGAVVAGPVQLVASETPEQFAAVAESVAADPGVDAVIAIFVEHIATRADDVASCLAGLELDVPLLTVFMTPGNLPVVLRRGATGRRAADTSPEPTLGARAAELARDAAAHAAAKAAEFTRHRQGRPAIPSPIEEVERVGRKIPTFRAPERAAHALGRAAAYARWRAAPAPEPPALDDVDADAAAAILAGALARGGGWLRPDEVEALLAAYGIALVEQRRVSSPAAAAKAAAELGGDVALKGVAPGVVHKAQAGAVRLGLSGPTAVKRAAQEITAKLEGAGMSVGDFLVQRMADPGVEMLVGVLADERFGPVVACGAGGGTAEVLGDVQVRLAPLAREDALDMISQLRSLALLCRVDADVDALADIAVRVGALADAFPAIAELDLNPVMVSAEGAPVVDARVRVAPPAVRSVFPAVGR</sequence>
<dbReference type="Pfam" id="PF13380">
    <property type="entry name" value="CoA_binding_2"/>
    <property type="match status" value="1"/>
</dbReference>
<dbReference type="SMART" id="SM00881">
    <property type="entry name" value="CoA_binding"/>
    <property type="match status" value="1"/>
</dbReference>
<keyword evidence="6" id="KW-1185">Reference proteome</keyword>
<dbReference type="AlphaFoldDB" id="A0A9X3NB77"/>
<dbReference type="CDD" id="cd04301">
    <property type="entry name" value="NAT_SF"/>
    <property type="match status" value="1"/>
</dbReference>
<dbReference type="EC" id="2.3.1.-" evidence="5"/>
<dbReference type="InterPro" id="IPR016181">
    <property type="entry name" value="Acyl_CoA_acyltransferase"/>
</dbReference>